<dbReference type="EMBL" id="BOOH01000045">
    <property type="protein sequence ID" value="GIH79097.1"/>
    <property type="molecule type" value="Genomic_DNA"/>
</dbReference>
<dbReference type="Proteomes" id="UP000616724">
    <property type="component" value="Unassembled WGS sequence"/>
</dbReference>
<proteinExistence type="predicted"/>
<reference evidence="1 2" key="1">
    <citation type="submission" date="2021-01" db="EMBL/GenBank/DDBJ databases">
        <title>Whole genome shotgun sequence of Planobispora longispora NBRC 13918.</title>
        <authorList>
            <person name="Komaki H."/>
            <person name="Tamura T."/>
        </authorList>
    </citation>
    <scope>NUCLEOTIDE SEQUENCE [LARGE SCALE GENOMIC DNA]</scope>
    <source>
        <strain evidence="1 2">NBRC 13918</strain>
    </source>
</reference>
<organism evidence="1 2">
    <name type="scientific">Planobispora longispora</name>
    <dbReference type="NCBI Taxonomy" id="28887"/>
    <lineage>
        <taxon>Bacteria</taxon>
        <taxon>Bacillati</taxon>
        <taxon>Actinomycetota</taxon>
        <taxon>Actinomycetes</taxon>
        <taxon>Streptosporangiales</taxon>
        <taxon>Streptosporangiaceae</taxon>
        <taxon>Planobispora</taxon>
    </lineage>
</organism>
<dbReference type="AlphaFoldDB" id="A0A8J3W7S3"/>
<name>A0A8J3W7S3_9ACTN</name>
<evidence type="ECO:0000313" key="1">
    <source>
        <dbReference type="EMBL" id="GIH79097.1"/>
    </source>
</evidence>
<keyword evidence="2" id="KW-1185">Reference proteome</keyword>
<dbReference type="RefSeq" id="WP_203893562.1">
    <property type="nucleotide sequence ID" value="NZ_BOOH01000045.1"/>
</dbReference>
<accession>A0A8J3W7S3</accession>
<protein>
    <submittedName>
        <fullName evidence="1">Uncharacterized protein</fullName>
    </submittedName>
</protein>
<sequence>MVRGRSRNDRCRTAANHLTGALSLITRIADGRSPDPAEVDATPFAALLGYLGRQP</sequence>
<gene>
    <name evidence="1" type="ORF">Plo01_55260</name>
</gene>
<comment type="caution">
    <text evidence="1">The sequence shown here is derived from an EMBL/GenBank/DDBJ whole genome shotgun (WGS) entry which is preliminary data.</text>
</comment>
<evidence type="ECO:0000313" key="2">
    <source>
        <dbReference type="Proteomes" id="UP000616724"/>
    </source>
</evidence>